<keyword evidence="3" id="KW-0862">Zinc</keyword>
<evidence type="ECO:0000256" key="4">
    <source>
        <dbReference type="ARBA" id="ARBA00022837"/>
    </source>
</evidence>
<feature type="domain" description="EF-hand" evidence="8">
    <location>
        <begin position="129"/>
        <end position="164"/>
    </location>
</feature>
<feature type="domain" description="EF-hand" evidence="8">
    <location>
        <begin position="208"/>
        <end position="243"/>
    </location>
</feature>
<keyword evidence="4" id="KW-0106">Calcium</keyword>
<gene>
    <name evidence="10" type="ORF">PGLA1383_LOCUS36314</name>
</gene>
<feature type="repeat" description="WD" evidence="5">
    <location>
        <begin position="651"/>
        <end position="685"/>
    </location>
</feature>
<evidence type="ECO:0000256" key="7">
    <source>
        <dbReference type="SAM" id="MobiDB-lite"/>
    </source>
</evidence>
<keyword evidence="2 6" id="KW-0863">Zinc-finger</keyword>
<evidence type="ECO:0000313" key="11">
    <source>
        <dbReference type="Proteomes" id="UP000654075"/>
    </source>
</evidence>
<reference evidence="10" key="1">
    <citation type="submission" date="2021-02" db="EMBL/GenBank/DDBJ databases">
        <authorList>
            <person name="Dougan E. K."/>
            <person name="Rhodes N."/>
            <person name="Thang M."/>
            <person name="Chan C."/>
        </authorList>
    </citation>
    <scope>NUCLEOTIDE SEQUENCE</scope>
</reference>
<sequence>MAPRSWKPCPHCGQQFSERSLQQHGQRCSSRAEVAAEHELRELEGFRRPEPMLDWPQCPNCGEQYGSTAIGPHTKRCRRLRPQGANGWGAGGESGGAGGAAVFGGLWGVGDLEAFIGELRTAAGIAEDSDQDAVRGFFRKCDVDGNGRISEDELRGVIRSLCPHFTAEQIHGLFEAADWNKDGAVDYAEFLRFVWSGTGHKGGAVSKADLEALRAVFNRFDEDFNGLLSPGEFANLMRNMLPTRSGDFDAADIDSSGAIDFEEFLRYWTSIAGSPGFEAGLFDEAADMFHCFASQGELDRHGLLAVLNNTFPTHCEENEEAVDAEFAAADADGSSGISFPEFLAYYGRLRRHYGEKGSGWPPHDADERAASLNEGFVPSPCGLPLPDRLAVHLRNCSECKAAAAAQLAARRTTEAEASRRRRRAEEEEEEERSRKAAEEAAELMEEEAVLRKAKEAERARRAAEEAARRAAEARALAEQQAQQVKAGADDGHSEFVPCDYCRRTFFPDRLQVHLRSCQKKKLMEGGNHDARPLFAAPSAAEAGTGPGDENEAAGILGIFMLIMLSVSKMCPPQKLALHSLRRSRGTQVAILRGRVQEASGVPAEEQHLLHGLTLVRVLRPWALSGGSDGELRLWDLTDGHCFRVLCGHAPVQCVAVDWTARIALSGSSDLVLRLWDLERGACLRELRSECSPRCVSMDWPSRLAVSGCSGSGGVRKSAPLMLWDLATGRCIQGLAAGSAAGPVSCLEADWRRQRVLCGFASGQLQLWDLEAGFCLSELLALPPLHSLIVDWDEQLALSGGSRQACGQLWDLTHGQFLKELPGRGVVERLAMDCSQQRALSVASGDASAALRLVAWHLGDGTCTREVEIDLTGPARCVALDLSRDRGLCAIASADEDILGLIDLGLIDLASGRCLLELKGHSCHVAFKVGIDSTVDQSHRSSSQGSLPSIFSWPSWLVDASAVASQSGWSSSVDGTCRFPNEVLEGLNSMTWRRIVCEVHERPLTGNTHVFLIAKKGEQWAQEHEMSRPTASAEITRFWKAAVEGRRQRRSRGGGRSGSQQTAASGSAGDVDSNGDSTEGCCSSPAMAEHPWSLLYEHGQKTRAMVVHAAAVRRPEDACSSVVGGGRAAAGCPRTGSGRAHQPESVAAVLP</sequence>
<feature type="region of interest" description="Disordered" evidence="7">
    <location>
        <begin position="1119"/>
        <end position="1150"/>
    </location>
</feature>
<keyword evidence="11" id="KW-1185">Reference proteome</keyword>
<dbReference type="EMBL" id="CAJNNV010026642">
    <property type="protein sequence ID" value="CAE8618712.1"/>
    <property type="molecule type" value="Genomic_DNA"/>
</dbReference>
<protein>
    <recommendedName>
        <fullName evidence="12">Calmodulin</fullName>
    </recommendedName>
</protein>
<dbReference type="PROSITE" id="PS52027">
    <property type="entry name" value="ZF_C2HC_C3H"/>
    <property type="match status" value="1"/>
</dbReference>
<dbReference type="InterPro" id="IPR050995">
    <property type="entry name" value="WD-F-box_domain-protein"/>
</dbReference>
<accession>A0A813FW77</accession>
<feature type="region of interest" description="Disordered" evidence="7">
    <location>
        <begin position="409"/>
        <end position="439"/>
    </location>
</feature>
<comment type="caution">
    <text evidence="10">The sequence shown here is derived from an EMBL/GenBank/DDBJ whole genome shotgun (WGS) entry which is preliminary data.</text>
</comment>
<dbReference type="InterPro" id="IPR011992">
    <property type="entry name" value="EF-hand-dom_pair"/>
</dbReference>
<dbReference type="SMART" id="SM00054">
    <property type="entry name" value="EFh"/>
    <property type="match status" value="5"/>
</dbReference>
<dbReference type="Gene3D" id="3.30.160.60">
    <property type="entry name" value="Classic Zinc Finger"/>
    <property type="match status" value="1"/>
</dbReference>
<dbReference type="Pfam" id="PF13913">
    <property type="entry name" value="zf-C2HC_2"/>
    <property type="match status" value="3"/>
</dbReference>
<dbReference type="InterPro" id="IPR001680">
    <property type="entry name" value="WD40_rpt"/>
</dbReference>
<evidence type="ECO:0000256" key="3">
    <source>
        <dbReference type="ARBA" id="ARBA00022833"/>
    </source>
</evidence>
<keyword evidence="1" id="KW-0479">Metal-binding</keyword>
<feature type="non-terminal residue" evidence="10">
    <location>
        <position position="1150"/>
    </location>
</feature>
<dbReference type="InterPro" id="IPR002048">
    <property type="entry name" value="EF_hand_dom"/>
</dbReference>
<dbReference type="PROSITE" id="PS00018">
    <property type="entry name" value="EF_HAND_1"/>
    <property type="match status" value="2"/>
</dbReference>
<dbReference type="SMART" id="SM00320">
    <property type="entry name" value="WD40"/>
    <property type="match status" value="4"/>
</dbReference>
<feature type="compositionally biased region" description="Low complexity" evidence="7">
    <location>
        <begin position="1057"/>
        <end position="1068"/>
    </location>
</feature>
<dbReference type="SUPFAM" id="SSF47473">
    <property type="entry name" value="EF-hand"/>
    <property type="match status" value="2"/>
</dbReference>
<dbReference type="InterPro" id="IPR049899">
    <property type="entry name" value="Znf_C2HC_C3H"/>
</dbReference>
<feature type="domain" description="C2HC/C3H-type" evidence="9">
    <location>
        <begin position="494"/>
        <end position="523"/>
    </location>
</feature>
<dbReference type="Gene3D" id="2.130.10.10">
    <property type="entry name" value="YVTN repeat-like/Quinoprotein amine dehydrogenase"/>
    <property type="match status" value="2"/>
</dbReference>
<evidence type="ECO:0000256" key="5">
    <source>
        <dbReference type="PROSITE-ProRule" id="PRU00221"/>
    </source>
</evidence>
<dbReference type="PROSITE" id="PS50082">
    <property type="entry name" value="WD_REPEATS_2"/>
    <property type="match status" value="2"/>
</dbReference>
<dbReference type="InterPro" id="IPR015943">
    <property type="entry name" value="WD40/YVTN_repeat-like_dom_sf"/>
</dbReference>
<name>A0A813FW77_POLGL</name>
<feature type="domain" description="EF-hand" evidence="8">
    <location>
        <begin position="248"/>
        <end position="274"/>
    </location>
</feature>
<feature type="domain" description="EF-hand" evidence="8">
    <location>
        <begin position="317"/>
        <end position="352"/>
    </location>
</feature>
<dbReference type="GO" id="GO:0008270">
    <property type="term" value="F:zinc ion binding"/>
    <property type="evidence" value="ECO:0007669"/>
    <property type="project" value="UniProtKB-KW"/>
</dbReference>
<dbReference type="InterPro" id="IPR011047">
    <property type="entry name" value="Quinoprotein_ADH-like_sf"/>
</dbReference>
<feature type="repeat" description="WD" evidence="5">
    <location>
        <begin position="623"/>
        <end position="644"/>
    </location>
</feature>
<evidence type="ECO:0000256" key="2">
    <source>
        <dbReference type="ARBA" id="ARBA00022771"/>
    </source>
</evidence>
<evidence type="ECO:0000259" key="8">
    <source>
        <dbReference type="PROSITE" id="PS50222"/>
    </source>
</evidence>
<evidence type="ECO:0000256" key="1">
    <source>
        <dbReference type="ARBA" id="ARBA00022723"/>
    </source>
</evidence>
<dbReference type="PROSITE" id="PS50222">
    <property type="entry name" value="EF_HAND_2"/>
    <property type="match status" value="5"/>
</dbReference>
<dbReference type="Pfam" id="PF13499">
    <property type="entry name" value="EF-hand_7"/>
    <property type="match status" value="1"/>
</dbReference>
<feature type="region of interest" description="Disordered" evidence="7">
    <location>
        <begin position="1043"/>
        <end position="1083"/>
    </location>
</feature>
<evidence type="ECO:0000259" key="9">
    <source>
        <dbReference type="PROSITE" id="PS52027"/>
    </source>
</evidence>
<dbReference type="PANTHER" id="PTHR14604:SF4">
    <property type="entry name" value="F-BOX DOMAIN-CONTAINING PROTEIN"/>
    <property type="match status" value="1"/>
</dbReference>
<evidence type="ECO:0008006" key="12">
    <source>
        <dbReference type="Google" id="ProtNLM"/>
    </source>
</evidence>
<dbReference type="CDD" id="cd00051">
    <property type="entry name" value="EFh"/>
    <property type="match status" value="1"/>
</dbReference>
<dbReference type="OrthoDB" id="190105at2759"/>
<organism evidence="10 11">
    <name type="scientific">Polarella glacialis</name>
    <name type="common">Dinoflagellate</name>
    <dbReference type="NCBI Taxonomy" id="89957"/>
    <lineage>
        <taxon>Eukaryota</taxon>
        <taxon>Sar</taxon>
        <taxon>Alveolata</taxon>
        <taxon>Dinophyceae</taxon>
        <taxon>Suessiales</taxon>
        <taxon>Suessiaceae</taxon>
        <taxon>Polarella</taxon>
    </lineage>
</organism>
<dbReference type="Gene3D" id="1.10.238.10">
    <property type="entry name" value="EF-hand"/>
    <property type="match status" value="3"/>
</dbReference>
<proteinExistence type="predicted"/>
<dbReference type="Pfam" id="PF13202">
    <property type="entry name" value="EF-hand_5"/>
    <property type="match status" value="2"/>
</dbReference>
<evidence type="ECO:0000256" key="6">
    <source>
        <dbReference type="PROSITE-ProRule" id="PRU01371"/>
    </source>
</evidence>
<dbReference type="InterPro" id="IPR018247">
    <property type="entry name" value="EF_Hand_1_Ca_BS"/>
</dbReference>
<evidence type="ECO:0000313" key="10">
    <source>
        <dbReference type="EMBL" id="CAE8618712.1"/>
    </source>
</evidence>
<dbReference type="Proteomes" id="UP000654075">
    <property type="component" value="Unassembled WGS sequence"/>
</dbReference>
<dbReference type="SUPFAM" id="SSF50998">
    <property type="entry name" value="Quinoprotein alcohol dehydrogenase-like"/>
    <property type="match status" value="1"/>
</dbReference>
<dbReference type="GO" id="GO:0005509">
    <property type="term" value="F:calcium ion binding"/>
    <property type="evidence" value="ECO:0007669"/>
    <property type="project" value="InterPro"/>
</dbReference>
<dbReference type="AlphaFoldDB" id="A0A813FW77"/>
<dbReference type="PANTHER" id="PTHR14604">
    <property type="entry name" value="WD40 REPEAT PF20"/>
    <property type="match status" value="1"/>
</dbReference>
<feature type="domain" description="EF-hand" evidence="8">
    <location>
        <begin position="165"/>
        <end position="200"/>
    </location>
</feature>
<keyword evidence="5" id="KW-0853">WD repeat</keyword>